<dbReference type="Proteomes" id="UP000063308">
    <property type="component" value="Chromosome"/>
</dbReference>
<feature type="region of interest" description="Disordered" evidence="1">
    <location>
        <begin position="1"/>
        <end position="63"/>
    </location>
</feature>
<reference evidence="2 3" key="1">
    <citation type="submission" date="2014-11" db="EMBL/GenBank/DDBJ databases">
        <title>Symbiosis island explosion on the genome of extra-slow-growing strains of soybean bradyrhizobia with massive insertion sequences.</title>
        <authorList>
            <person name="Iida T."/>
            <person name="Minamisawa K."/>
        </authorList>
    </citation>
    <scope>NUCLEOTIDE SEQUENCE [LARGE SCALE GENOMIC DNA]</scope>
    <source>
        <strain evidence="2 3">NK6</strain>
    </source>
</reference>
<dbReference type="AlphaFoldDB" id="A0A0E3VWL7"/>
<name>A0A0E3VWL7_9BRAD</name>
<protein>
    <submittedName>
        <fullName evidence="2">Uncharacterized protein</fullName>
    </submittedName>
</protein>
<evidence type="ECO:0000256" key="1">
    <source>
        <dbReference type="SAM" id="MobiDB-lite"/>
    </source>
</evidence>
<dbReference type="EMBL" id="AP014685">
    <property type="protein sequence ID" value="BAR61130.1"/>
    <property type="molecule type" value="Genomic_DNA"/>
</dbReference>
<gene>
    <name evidence="2" type="ORF">NK6_7979</name>
</gene>
<sequence>MLRQRGPRAQGGCAQGACEHSGGEKESSHVGLQRVPEAEMTTSADDPQGLQAAGKASGRRLAS</sequence>
<proteinExistence type="predicted"/>
<accession>A0A0E3VWL7</accession>
<organism evidence="2 3">
    <name type="scientific">Bradyrhizobium diazoefficiens</name>
    <dbReference type="NCBI Taxonomy" id="1355477"/>
    <lineage>
        <taxon>Bacteria</taxon>
        <taxon>Pseudomonadati</taxon>
        <taxon>Pseudomonadota</taxon>
        <taxon>Alphaproteobacteria</taxon>
        <taxon>Hyphomicrobiales</taxon>
        <taxon>Nitrobacteraceae</taxon>
        <taxon>Bradyrhizobium</taxon>
    </lineage>
</organism>
<evidence type="ECO:0000313" key="3">
    <source>
        <dbReference type="Proteomes" id="UP000063308"/>
    </source>
</evidence>
<evidence type="ECO:0000313" key="2">
    <source>
        <dbReference type="EMBL" id="BAR61130.1"/>
    </source>
</evidence>